<gene>
    <name evidence="1" type="ORF">TBK1r_05110</name>
</gene>
<protein>
    <submittedName>
        <fullName evidence="1">Uncharacterized protein</fullName>
    </submittedName>
</protein>
<sequence>MSIYHVIDCRRIERAAGSGCVVAIINWDDGRSILVRQTLDEDGVYSWDRIMMYGIRSTDTLDSLMPTIDRFFDSSDVNRRMMVSSAQLRHELIVATGHLTG</sequence>
<organism evidence="1 2">
    <name type="scientific">Stieleria magnilauensis</name>
    <dbReference type="NCBI Taxonomy" id="2527963"/>
    <lineage>
        <taxon>Bacteria</taxon>
        <taxon>Pseudomonadati</taxon>
        <taxon>Planctomycetota</taxon>
        <taxon>Planctomycetia</taxon>
        <taxon>Pirellulales</taxon>
        <taxon>Pirellulaceae</taxon>
        <taxon>Stieleria</taxon>
    </lineage>
</organism>
<proteinExistence type="predicted"/>
<name>A0ABX5XHZ0_9BACT</name>
<accession>A0ABX5XHZ0</accession>
<reference evidence="1 2" key="1">
    <citation type="submission" date="2019-02" db="EMBL/GenBank/DDBJ databases">
        <title>Deep-cultivation of Planctomycetes and their phenomic and genomic characterization uncovers novel biology.</title>
        <authorList>
            <person name="Wiegand S."/>
            <person name="Jogler M."/>
            <person name="Boedeker C."/>
            <person name="Pinto D."/>
            <person name="Vollmers J."/>
            <person name="Rivas-Marin E."/>
            <person name="Kohn T."/>
            <person name="Peeters S.H."/>
            <person name="Heuer A."/>
            <person name="Rast P."/>
            <person name="Oberbeckmann S."/>
            <person name="Bunk B."/>
            <person name="Jeske O."/>
            <person name="Meyerdierks A."/>
            <person name="Storesund J.E."/>
            <person name="Kallscheuer N."/>
            <person name="Luecker S."/>
            <person name="Lage O.M."/>
            <person name="Pohl T."/>
            <person name="Merkel B.J."/>
            <person name="Hornburger P."/>
            <person name="Mueller R.-W."/>
            <person name="Bruemmer F."/>
            <person name="Labrenz M."/>
            <person name="Spormann A.M."/>
            <person name="Op den Camp H."/>
            <person name="Overmann J."/>
            <person name="Amann R."/>
            <person name="Jetten M.S.M."/>
            <person name="Mascher T."/>
            <person name="Medema M.H."/>
            <person name="Devos D.P."/>
            <person name="Kaster A.-K."/>
            <person name="Ovreas L."/>
            <person name="Rohde M."/>
            <person name="Galperin M.Y."/>
            <person name="Jogler C."/>
        </authorList>
    </citation>
    <scope>NUCLEOTIDE SEQUENCE [LARGE SCALE GENOMIC DNA]</scope>
    <source>
        <strain evidence="1 2">TBK1r</strain>
    </source>
</reference>
<dbReference type="RefSeq" id="WP_145207367.1">
    <property type="nucleotide sequence ID" value="NZ_CP036432.1"/>
</dbReference>
<evidence type="ECO:0000313" key="1">
    <source>
        <dbReference type="EMBL" id="QDV81592.1"/>
    </source>
</evidence>
<dbReference type="Proteomes" id="UP000318081">
    <property type="component" value="Chromosome"/>
</dbReference>
<dbReference type="EMBL" id="CP036432">
    <property type="protein sequence ID" value="QDV81592.1"/>
    <property type="molecule type" value="Genomic_DNA"/>
</dbReference>
<keyword evidence="2" id="KW-1185">Reference proteome</keyword>
<evidence type="ECO:0000313" key="2">
    <source>
        <dbReference type="Proteomes" id="UP000318081"/>
    </source>
</evidence>